<gene>
    <name evidence="1" type="ORF">GIY30_03170</name>
</gene>
<accession>A0A6L7GKD0</accession>
<protein>
    <recommendedName>
        <fullName evidence="3">WXG100 family type VII secretion target</fullName>
    </recommendedName>
</protein>
<name>A0A6L7GKD0_9ACTN</name>
<reference evidence="1 2" key="1">
    <citation type="submission" date="2019-11" db="EMBL/GenBank/DDBJ databases">
        <title>Gordonia sp. nov., a novel actinobacterium isolated from mangrove soil in Hainan.</title>
        <authorList>
            <person name="Huang X."/>
            <person name="Xie Y."/>
            <person name="Chu X."/>
            <person name="Xiao K."/>
        </authorList>
    </citation>
    <scope>NUCLEOTIDE SEQUENCE [LARGE SCALE GENOMIC DNA]</scope>
    <source>
        <strain evidence="1 2">HNM0687</strain>
    </source>
</reference>
<evidence type="ECO:0000313" key="2">
    <source>
        <dbReference type="Proteomes" id="UP000475545"/>
    </source>
</evidence>
<dbReference type="SUPFAM" id="SSF140453">
    <property type="entry name" value="EsxAB dimer-like"/>
    <property type="match status" value="1"/>
</dbReference>
<comment type="caution">
    <text evidence="1">The sequence shown here is derived from an EMBL/GenBank/DDBJ whole genome shotgun (WGS) entry which is preliminary data.</text>
</comment>
<sequence>MLRHAQRTVWRISVRSDLSGARMEPKRLLVRPNTGQVRSFHSRAGGEKMRAEDEVRVDFMAMRAAGARLGEAAGDARDAFDRGHGQLEATMVGWTGASKAALSALTSQWRITADSLVTAVDDHVAGIREAADRFEREELASSADFRRIGGGSTAGSPSVNLD</sequence>
<dbReference type="InterPro" id="IPR036689">
    <property type="entry name" value="ESAT-6-like_sf"/>
</dbReference>
<dbReference type="Pfam" id="PF06013">
    <property type="entry name" value="WXG100"/>
    <property type="match status" value="1"/>
</dbReference>
<dbReference type="EMBL" id="WMBR01000001">
    <property type="protein sequence ID" value="MXP20356.1"/>
    <property type="molecule type" value="Genomic_DNA"/>
</dbReference>
<keyword evidence="2" id="KW-1185">Reference proteome</keyword>
<dbReference type="InterPro" id="IPR010310">
    <property type="entry name" value="T7SS_ESAT-6-like"/>
</dbReference>
<dbReference type="Gene3D" id="1.10.287.1060">
    <property type="entry name" value="ESAT-6-like"/>
    <property type="match status" value="1"/>
</dbReference>
<organism evidence="1 2">
    <name type="scientific">Gordonia mangrovi</name>
    <dbReference type="NCBI Taxonomy" id="2665643"/>
    <lineage>
        <taxon>Bacteria</taxon>
        <taxon>Bacillati</taxon>
        <taxon>Actinomycetota</taxon>
        <taxon>Actinomycetes</taxon>
        <taxon>Mycobacteriales</taxon>
        <taxon>Gordoniaceae</taxon>
        <taxon>Gordonia</taxon>
    </lineage>
</organism>
<proteinExistence type="predicted"/>
<dbReference type="AlphaFoldDB" id="A0A6L7GKD0"/>
<evidence type="ECO:0000313" key="1">
    <source>
        <dbReference type="EMBL" id="MXP20356.1"/>
    </source>
</evidence>
<dbReference type="Proteomes" id="UP000475545">
    <property type="component" value="Unassembled WGS sequence"/>
</dbReference>
<evidence type="ECO:0008006" key="3">
    <source>
        <dbReference type="Google" id="ProtNLM"/>
    </source>
</evidence>